<evidence type="ECO:0000313" key="7">
    <source>
        <dbReference type="Proteomes" id="UP000186313"/>
    </source>
</evidence>
<comment type="caution">
    <text evidence="5">The sequence shown here is derived from an EMBL/GenBank/DDBJ whole genome shotgun (WGS) entry which is preliminary data.</text>
</comment>
<keyword evidence="1 2" id="KW-0129">CBS domain</keyword>
<dbReference type="InterPro" id="IPR018490">
    <property type="entry name" value="cNMP-bd_dom_sf"/>
</dbReference>
<keyword evidence="6" id="KW-1185">Reference proteome</keyword>
<gene>
    <name evidence="4" type="ORF">BIY20_16285</name>
    <name evidence="5" type="ORF">BIY22_02935</name>
</gene>
<evidence type="ECO:0000313" key="5">
    <source>
        <dbReference type="EMBL" id="OLQ93462.1"/>
    </source>
</evidence>
<dbReference type="Pfam" id="PF10335">
    <property type="entry name" value="DUF294_C"/>
    <property type="match status" value="1"/>
</dbReference>
<dbReference type="Gene3D" id="3.10.580.10">
    <property type="entry name" value="CBS-domain"/>
    <property type="match status" value="1"/>
</dbReference>
<dbReference type="PANTHER" id="PTHR43080">
    <property type="entry name" value="CBS DOMAIN-CONTAINING PROTEIN CBSX3, MITOCHONDRIAL"/>
    <property type="match status" value="1"/>
</dbReference>
<dbReference type="InterPro" id="IPR000644">
    <property type="entry name" value="CBS_dom"/>
</dbReference>
<feature type="domain" description="CBS" evidence="3">
    <location>
        <begin position="226"/>
        <end position="282"/>
    </location>
</feature>
<reference evidence="6 7" key="1">
    <citation type="submission" date="2016-09" db="EMBL/GenBank/DDBJ databases">
        <title>Genomic Taxonomy of the Vibrionaceae.</title>
        <authorList>
            <person name="Gonzalez-Castillo A."/>
            <person name="Gomez-Gil B."/>
            <person name="Enciso-Ibarra K."/>
        </authorList>
    </citation>
    <scope>NUCLEOTIDE SEQUENCE [LARGE SCALE GENOMIC DNA]</scope>
    <source>
        <strain evidence="4 6">CAIM 1902</strain>
        <strain evidence="5 7">CAIM 703</strain>
    </source>
</reference>
<dbReference type="GO" id="GO:0016301">
    <property type="term" value="F:kinase activity"/>
    <property type="evidence" value="ECO:0007669"/>
    <property type="project" value="UniProtKB-KW"/>
</dbReference>
<evidence type="ECO:0000259" key="3">
    <source>
        <dbReference type="PROSITE" id="PS51371"/>
    </source>
</evidence>
<evidence type="ECO:0000256" key="2">
    <source>
        <dbReference type="PROSITE-ProRule" id="PRU00703"/>
    </source>
</evidence>
<protein>
    <submittedName>
        <fullName evidence="5">Histidine kinase</fullName>
    </submittedName>
</protein>
<dbReference type="Pfam" id="PF03445">
    <property type="entry name" value="DUF294"/>
    <property type="match status" value="1"/>
</dbReference>
<dbReference type="EMBL" id="MJMH01000224">
    <property type="protein sequence ID" value="OLQ85193.1"/>
    <property type="molecule type" value="Genomic_DNA"/>
</dbReference>
<dbReference type="SUPFAM" id="SSF54631">
    <property type="entry name" value="CBS-domain pair"/>
    <property type="match status" value="1"/>
</dbReference>
<dbReference type="Proteomes" id="UP000186313">
    <property type="component" value="Unassembled WGS sequence"/>
</dbReference>
<proteinExistence type="predicted"/>
<dbReference type="SMART" id="SM00116">
    <property type="entry name" value="CBS"/>
    <property type="match status" value="2"/>
</dbReference>
<name>A0A1Q9HRK7_9VIBR</name>
<accession>A0A1Q9HRK7</accession>
<dbReference type="AlphaFoldDB" id="A0A1Q9HRK7"/>
<dbReference type="Pfam" id="PF00571">
    <property type="entry name" value="CBS"/>
    <property type="match status" value="1"/>
</dbReference>
<dbReference type="PROSITE" id="PS51371">
    <property type="entry name" value="CBS"/>
    <property type="match status" value="1"/>
</dbReference>
<dbReference type="InterPro" id="IPR000595">
    <property type="entry name" value="cNMP-bd_dom"/>
</dbReference>
<dbReference type="OrthoDB" id="9808528at2"/>
<dbReference type="Proteomes" id="UP000186039">
    <property type="component" value="Unassembled WGS sequence"/>
</dbReference>
<organism evidence="5 7">
    <name type="scientific">Vibrio panuliri</name>
    <dbReference type="NCBI Taxonomy" id="1381081"/>
    <lineage>
        <taxon>Bacteria</taxon>
        <taxon>Pseudomonadati</taxon>
        <taxon>Pseudomonadota</taxon>
        <taxon>Gammaproteobacteria</taxon>
        <taxon>Vibrionales</taxon>
        <taxon>Vibrionaceae</taxon>
        <taxon>Vibrio</taxon>
    </lineage>
</organism>
<dbReference type="InterPro" id="IPR005105">
    <property type="entry name" value="GlnD_Uridyltrans_N"/>
</dbReference>
<dbReference type="InterPro" id="IPR051257">
    <property type="entry name" value="Diverse_CBS-Domain"/>
</dbReference>
<sequence>MTDSLLPNILQFLGSVDPFDKIPKVALREIAAHVQISYLGKGQSIDLCNPSKEKSLYVIRTGSIEQRKSDGVLRAKLGPEDLFGFTMLGATVDSNQGYHAIAIENSLLYVIPQRVLTSLFTTYPECAEHFASQAQLRLKSGLDVVWSNKEKGLFIRRVDEVASGHVAVVTTEQSIQVVANEMLSKCSPCAVIYQQNQIVGLITDRDMTKRVIAQGISTERPISDVMTPNPITVKPDDLVLHAASLMMQHNIRNLPLVKDNKVVGVLTTSHLVQNHRMQAIFLIEKIKYAGSVKSLSSFTPERQAIFEALVEGRVSPEIIGKVMTMIMDSYTRRLIQIAVDKLGPPPCDFSWIVAGSHARSEVHMLSDQDSAIVLSDQATENDRIYFKHLAMIVTNGLASCDYPLCSGKYMAATPKWCQPLKVWKQYYKKWVANPEYERLLNISVFLEIRTIYGNRAFENELRDELHSNIRSNREFLASLVNDAVNTNPPLGIFNSLVLEKSGENKKTLDVKKYAINLIIDLARIYGLAVECDLSATDERFKAANEQGVLSEDAYKNILNAYQFILSFRFAHQLEALKQGEEPNNHIDPNTFGSFERQHLKDAFRIIADLQEAAKVRFGSR</sequence>
<dbReference type="InterPro" id="IPR046342">
    <property type="entry name" value="CBS_dom_sf"/>
</dbReference>
<evidence type="ECO:0000256" key="1">
    <source>
        <dbReference type="ARBA" id="ARBA00023122"/>
    </source>
</evidence>
<dbReference type="PANTHER" id="PTHR43080:SF2">
    <property type="entry name" value="CBS DOMAIN-CONTAINING PROTEIN"/>
    <property type="match status" value="1"/>
</dbReference>
<evidence type="ECO:0000313" key="4">
    <source>
        <dbReference type="EMBL" id="OLQ85193.1"/>
    </source>
</evidence>
<evidence type="ECO:0000313" key="6">
    <source>
        <dbReference type="Proteomes" id="UP000186039"/>
    </source>
</evidence>
<dbReference type="EMBL" id="MJMJ01000001">
    <property type="protein sequence ID" value="OLQ93462.1"/>
    <property type="molecule type" value="Genomic_DNA"/>
</dbReference>
<dbReference type="STRING" id="1381081.BIY22_02935"/>
<dbReference type="CDD" id="cd05401">
    <property type="entry name" value="NT_GlnE_GlnD_like"/>
    <property type="match status" value="1"/>
</dbReference>
<dbReference type="GO" id="GO:0008773">
    <property type="term" value="F:[protein-PII] uridylyltransferase activity"/>
    <property type="evidence" value="ECO:0007669"/>
    <property type="project" value="InterPro"/>
</dbReference>
<keyword evidence="5" id="KW-0418">Kinase</keyword>
<keyword evidence="5" id="KW-0808">Transferase</keyword>
<dbReference type="InterPro" id="IPR018821">
    <property type="entry name" value="DUF294_put_nucleoTrafse_sb-bd"/>
</dbReference>
<dbReference type="InterPro" id="IPR014710">
    <property type="entry name" value="RmlC-like_jellyroll"/>
</dbReference>
<dbReference type="RefSeq" id="WP_075706099.1">
    <property type="nucleotide sequence ID" value="NZ_AP019655.1"/>
</dbReference>
<dbReference type="Gene3D" id="2.60.120.10">
    <property type="entry name" value="Jelly Rolls"/>
    <property type="match status" value="1"/>
</dbReference>
<dbReference type="CDD" id="cd00038">
    <property type="entry name" value="CAP_ED"/>
    <property type="match status" value="1"/>
</dbReference>
<dbReference type="SUPFAM" id="SSF51206">
    <property type="entry name" value="cAMP-binding domain-like"/>
    <property type="match status" value="1"/>
</dbReference>